<dbReference type="GO" id="GO:0003677">
    <property type="term" value="F:DNA binding"/>
    <property type="evidence" value="ECO:0007669"/>
    <property type="project" value="UniProtKB-KW"/>
</dbReference>
<dbReference type="Gene3D" id="1.10.10.10">
    <property type="entry name" value="Winged helix-like DNA-binding domain superfamily/Winged helix DNA-binding domain"/>
    <property type="match status" value="1"/>
</dbReference>
<dbReference type="Pfam" id="PF00392">
    <property type="entry name" value="GntR"/>
    <property type="match status" value="1"/>
</dbReference>
<dbReference type="GO" id="GO:0030170">
    <property type="term" value="F:pyridoxal phosphate binding"/>
    <property type="evidence" value="ECO:0007669"/>
    <property type="project" value="InterPro"/>
</dbReference>
<name>A0A430KS84_9GAMM</name>
<dbReference type="AlphaFoldDB" id="A0A430KS84"/>
<dbReference type="InterPro" id="IPR036390">
    <property type="entry name" value="WH_DNA-bd_sf"/>
</dbReference>
<dbReference type="PANTHER" id="PTHR46577">
    <property type="entry name" value="HTH-TYPE TRANSCRIPTIONAL REGULATORY PROTEIN GABR"/>
    <property type="match status" value="1"/>
</dbReference>
<dbReference type="Gene3D" id="3.40.640.10">
    <property type="entry name" value="Type I PLP-dependent aspartate aminotransferase-like (Major domain)"/>
    <property type="match status" value="1"/>
</dbReference>
<gene>
    <name evidence="7" type="ORF">EH243_07000</name>
</gene>
<dbReference type="OrthoDB" id="9808770at2"/>
<dbReference type="GO" id="GO:0008483">
    <property type="term" value="F:transaminase activity"/>
    <property type="evidence" value="ECO:0007669"/>
    <property type="project" value="UniProtKB-KW"/>
</dbReference>
<evidence type="ECO:0000256" key="4">
    <source>
        <dbReference type="ARBA" id="ARBA00023125"/>
    </source>
</evidence>
<keyword evidence="7" id="KW-0808">Transferase</keyword>
<dbReference type="EMBL" id="RQXW01000005">
    <property type="protein sequence ID" value="RTE66336.1"/>
    <property type="molecule type" value="Genomic_DNA"/>
</dbReference>
<dbReference type="InterPro" id="IPR051446">
    <property type="entry name" value="HTH_trans_reg/aminotransferase"/>
</dbReference>
<dbReference type="Proteomes" id="UP000283087">
    <property type="component" value="Unassembled WGS sequence"/>
</dbReference>
<dbReference type="CDD" id="cd07377">
    <property type="entry name" value="WHTH_GntR"/>
    <property type="match status" value="1"/>
</dbReference>
<evidence type="ECO:0000259" key="6">
    <source>
        <dbReference type="PROSITE" id="PS50949"/>
    </source>
</evidence>
<feature type="domain" description="HTH gntR-type" evidence="6">
    <location>
        <begin position="14"/>
        <end position="82"/>
    </location>
</feature>
<sequence length="489" mass="56596">MLEQHFLIEFDPERTLQEQTREHLVNLILSGKLPFNQPLPSSRRLAQLLGVSRNTIVLIYESLVDSGFIEARARKGYFVAHGFKNPEVISTNMVQEADDHSPDWSQRFQKKPSTRRNIIKPNDWQSFEYPFIYGQIQHEFFPLEQWRDVVRKSMSGRGNKYWINDMVDTDDPILIEQIRTRLLPRRGIYVEPNEIIITIGTQNSLYLLANLLCNSRTRMAVETPGFRDAFNIFSLFDSQVHQQPIDEDGIILDERLNDCDYVFVTPSNQVPTGVELSAERRQQLMAMAVNQDWIVIEDDYDAEINMKQNPKPALKANDPHNRVIYIGSMSKSISPGLRIGYMVADEELISEVRALRRLMYRHPPVNNQRHLALFLSLGYYDTYLRKIREINSSKLQRIVQSVNRHFPEMRTAQDINQGVSSVWLKAPEGVNTEEVSWAATRKSILMEPGAIHFVYENPPENYFRLGFSSIANHKIEPGIAALKKVFAQF</sequence>
<keyword evidence="4" id="KW-0238">DNA-binding</keyword>
<dbReference type="InterPro" id="IPR015424">
    <property type="entry name" value="PyrdxlP-dep_Trfase"/>
</dbReference>
<dbReference type="SMART" id="SM00345">
    <property type="entry name" value="HTH_GNTR"/>
    <property type="match status" value="1"/>
</dbReference>
<dbReference type="PANTHER" id="PTHR46577:SF1">
    <property type="entry name" value="HTH-TYPE TRANSCRIPTIONAL REGULATORY PROTEIN GABR"/>
    <property type="match status" value="1"/>
</dbReference>
<comment type="similarity">
    <text evidence="1">In the C-terminal section; belongs to the class-I pyridoxal-phosphate-dependent aminotransferase family.</text>
</comment>
<evidence type="ECO:0000313" key="7">
    <source>
        <dbReference type="EMBL" id="RTE66336.1"/>
    </source>
</evidence>
<dbReference type="PROSITE" id="PS50949">
    <property type="entry name" value="HTH_GNTR"/>
    <property type="match status" value="1"/>
</dbReference>
<dbReference type="SUPFAM" id="SSF53383">
    <property type="entry name" value="PLP-dependent transferases"/>
    <property type="match status" value="1"/>
</dbReference>
<dbReference type="SUPFAM" id="SSF46785">
    <property type="entry name" value="Winged helix' DNA-binding domain"/>
    <property type="match status" value="1"/>
</dbReference>
<dbReference type="InterPro" id="IPR000524">
    <property type="entry name" value="Tscrpt_reg_HTH_GntR"/>
</dbReference>
<evidence type="ECO:0000256" key="2">
    <source>
        <dbReference type="ARBA" id="ARBA00022898"/>
    </source>
</evidence>
<keyword evidence="8" id="KW-1185">Reference proteome</keyword>
<evidence type="ECO:0000256" key="1">
    <source>
        <dbReference type="ARBA" id="ARBA00005384"/>
    </source>
</evidence>
<comment type="caution">
    <text evidence="7">The sequence shown here is derived from an EMBL/GenBank/DDBJ whole genome shotgun (WGS) entry which is preliminary data.</text>
</comment>
<keyword evidence="7" id="KW-0032">Aminotransferase</keyword>
<protein>
    <submittedName>
        <fullName evidence="7">PLP-dependent aminotransferase family protein</fullName>
    </submittedName>
</protein>
<dbReference type="CDD" id="cd00609">
    <property type="entry name" value="AAT_like"/>
    <property type="match status" value="1"/>
</dbReference>
<keyword evidence="3" id="KW-0805">Transcription regulation</keyword>
<dbReference type="InterPro" id="IPR015421">
    <property type="entry name" value="PyrdxlP-dep_Trfase_major"/>
</dbReference>
<dbReference type="InterPro" id="IPR004839">
    <property type="entry name" value="Aminotransferase_I/II_large"/>
</dbReference>
<dbReference type="RefSeq" id="WP_126157935.1">
    <property type="nucleotide sequence ID" value="NZ_RQXW01000005.1"/>
</dbReference>
<keyword evidence="5" id="KW-0804">Transcription</keyword>
<evidence type="ECO:0000313" key="8">
    <source>
        <dbReference type="Proteomes" id="UP000283087"/>
    </source>
</evidence>
<dbReference type="InterPro" id="IPR036388">
    <property type="entry name" value="WH-like_DNA-bd_sf"/>
</dbReference>
<evidence type="ECO:0000256" key="5">
    <source>
        <dbReference type="ARBA" id="ARBA00023163"/>
    </source>
</evidence>
<proteinExistence type="inferred from homology"/>
<keyword evidence="2" id="KW-0663">Pyridoxal phosphate</keyword>
<dbReference type="GO" id="GO:0003700">
    <property type="term" value="F:DNA-binding transcription factor activity"/>
    <property type="evidence" value="ECO:0007669"/>
    <property type="project" value="InterPro"/>
</dbReference>
<reference evidence="7 8" key="1">
    <citation type="submission" date="2018-11" db="EMBL/GenBank/DDBJ databases">
        <title>The draft genome sequence of Amphritea opalescens ANRC-JH13T.</title>
        <authorList>
            <person name="Fang Z."/>
            <person name="Zhang Y."/>
            <person name="Han X."/>
        </authorList>
    </citation>
    <scope>NUCLEOTIDE SEQUENCE [LARGE SCALE GENOMIC DNA]</scope>
    <source>
        <strain evidence="7 8">ANRC-JH13</strain>
    </source>
</reference>
<dbReference type="Pfam" id="PF00155">
    <property type="entry name" value="Aminotran_1_2"/>
    <property type="match status" value="1"/>
</dbReference>
<accession>A0A430KS84</accession>
<organism evidence="7 8">
    <name type="scientific">Amphritea opalescens</name>
    <dbReference type="NCBI Taxonomy" id="2490544"/>
    <lineage>
        <taxon>Bacteria</taxon>
        <taxon>Pseudomonadati</taxon>
        <taxon>Pseudomonadota</taxon>
        <taxon>Gammaproteobacteria</taxon>
        <taxon>Oceanospirillales</taxon>
        <taxon>Oceanospirillaceae</taxon>
        <taxon>Amphritea</taxon>
    </lineage>
</organism>
<evidence type="ECO:0000256" key="3">
    <source>
        <dbReference type="ARBA" id="ARBA00023015"/>
    </source>
</evidence>